<gene>
    <name evidence="1" type="ORF">ES319_D13G159000v1</name>
</gene>
<name>A0A5J5NM69_GOSBA</name>
<dbReference type="EMBL" id="CM018227">
    <property type="protein sequence ID" value="KAB1995403.1"/>
    <property type="molecule type" value="Genomic_DNA"/>
</dbReference>
<evidence type="ECO:0000313" key="1">
    <source>
        <dbReference type="EMBL" id="KAB1995403.1"/>
    </source>
</evidence>
<dbReference type="Proteomes" id="UP000327439">
    <property type="component" value="Chromosome D13"/>
</dbReference>
<keyword evidence="2" id="KW-1185">Reference proteome</keyword>
<organism evidence="1 2">
    <name type="scientific">Gossypium barbadense</name>
    <name type="common">Sea Island cotton</name>
    <name type="synonym">Hibiscus barbadensis</name>
    <dbReference type="NCBI Taxonomy" id="3634"/>
    <lineage>
        <taxon>Eukaryota</taxon>
        <taxon>Viridiplantae</taxon>
        <taxon>Streptophyta</taxon>
        <taxon>Embryophyta</taxon>
        <taxon>Tracheophyta</taxon>
        <taxon>Spermatophyta</taxon>
        <taxon>Magnoliopsida</taxon>
        <taxon>eudicotyledons</taxon>
        <taxon>Gunneridae</taxon>
        <taxon>Pentapetalae</taxon>
        <taxon>rosids</taxon>
        <taxon>malvids</taxon>
        <taxon>Malvales</taxon>
        <taxon>Malvaceae</taxon>
        <taxon>Malvoideae</taxon>
        <taxon>Gossypium</taxon>
    </lineage>
</organism>
<accession>A0A5J5NM69</accession>
<proteinExistence type="predicted"/>
<reference evidence="2" key="1">
    <citation type="journal article" date="2020" name="Nat. Genet.">
        <title>Genomic diversifications of five Gossypium allopolyploid species and their impact on cotton improvement.</title>
        <authorList>
            <person name="Chen Z.J."/>
            <person name="Sreedasyam A."/>
            <person name="Ando A."/>
            <person name="Song Q."/>
            <person name="De Santiago L.M."/>
            <person name="Hulse-Kemp A.M."/>
            <person name="Ding M."/>
            <person name="Ye W."/>
            <person name="Kirkbride R.C."/>
            <person name="Jenkins J."/>
            <person name="Plott C."/>
            <person name="Lovell J."/>
            <person name="Lin Y.M."/>
            <person name="Vaughn R."/>
            <person name="Liu B."/>
            <person name="Simpson S."/>
            <person name="Scheffler B.E."/>
            <person name="Wen L."/>
            <person name="Saski C.A."/>
            <person name="Grover C.E."/>
            <person name="Hu G."/>
            <person name="Conover J.L."/>
            <person name="Carlson J.W."/>
            <person name="Shu S."/>
            <person name="Boston L.B."/>
            <person name="Williams M."/>
            <person name="Peterson D.G."/>
            <person name="McGee K."/>
            <person name="Jones D.C."/>
            <person name="Wendel J.F."/>
            <person name="Stelly D.M."/>
            <person name="Grimwood J."/>
            <person name="Schmutz J."/>
        </authorList>
    </citation>
    <scope>NUCLEOTIDE SEQUENCE [LARGE SCALE GENOMIC DNA]</scope>
    <source>
        <strain evidence="2">cv. 3-79</strain>
    </source>
</reference>
<dbReference type="AlphaFoldDB" id="A0A5J5NM69"/>
<sequence length="43" mass="4521">MNSPPASVAQLFRGPLASSDPDYDGANEDQVCGGRTVMWHGSV</sequence>
<protein>
    <submittedName>
        <fullName evidence="1">Uncharacterized protein</fullName>
    </submittedName>
</protein>
<evidence type="ECO:0000313" key="2">
    <source>
        <dbReference type="Proteomes" id="UP000327439"/>
    </source>
</evidence>